<evidence type="ECO:0000259" key="5">
    <source>
        <dbReference type="PROSITE" id="PS50090"/>
    </source>
</evidence>
<dbReference type="EMBL" id="JAPFFF010000010">
    <property type="protein sequence ID" value="KAK8880388.1"/>
    <property type="molecule type" value="Genomic_DNA"/>
</dbReference>
<evidence type="ECO:0000256" key="3">
    <source>
        <dbReference type="ARBA" id="ARBA00023163"/>
    </source>
</evidence>
<protein>
    <recommendedName>
        <fullName evidence="10">Myb-like DNA-binding domain containing protein</fullName>
    </recommendedName>
</protein>
<evidence type="ECO:0000259" key="7">
    <source>
        <dbReference type="PROSITE" id="PS51294"/>
    </source>
</evidence>
<dbReference type="InterPro" id="IPR017930">
    <property type="entry name" value="Myb_dom"/>
</dbReference>
<keyword evidence="2" id="KW-0238">DNA-binding</keyword>
<gene>
    <name evidence="8" type="ORF">M9Y10_003059</name>
</gene>
<evidence type="ECO:0000256" key="4">
    <source>
        <dbReference type="ARBA" id="ARBA00023242"/>
    </source>
</evidence>
<comment type="caution">
    <text evidence="8">The sequence shown here is derived from an EMBL/GenBank/DDBJ whole genome shotgun (WGS) entry which is preliminary data.</text>
</comment>
<evidence type="ECO:0000256" key="1">
    <source>
        <dbReference type="ARBA" id="ARBA00023015"/>
    </source>
</evidence>
<feature type="domain" description="Myb-like" evidence="5">
    <location>
        <begin position="83"/>
        <end position="133"/>
    </location>
</feature>
<dbReference type="PROSITE" id="PS50090">
    <property type="entry name" value="MYB_LIKE"/>
    <property type="match status" value="2"/>
</dbReference>
<keyword evidence="1" id="KW-0805">Transcription regulation</keyword>
<sequence>MNLESFNGIRFNLVIDLNESNFMTKAPVFYPSSHSRVQWTAEENDQLLNHVKKYGPKYWKQIAAEIKTKNAQQCRYHYNDVLDPKINNAIWTREEEKTLMLKYEQLGPHWSKIRAFLPGRTTGMIKNYMNILINNGIYNEENIKHLKKGFTNDVVEKTKDFSKYNIESLLNHPSDC</sequence>
<reference evidence="8 9" key="1">
    <citation type="submission" date="2024-04" db="EMBL/GenBank/DDBJ databases">
        <title>Tritrichomonas musculus Genome.</title>
        <authorList>
            <person name="Alves-Ferreira E."/>
            <person name="Grigg M."/>
            <person name="Lorenzi H."/>
            <person name="Galac M."/>
        </authorList>
    </citation>
    <scope>NUCLEOTIDE SEQUENCE [LARGE SCALE GENOMIC DNA]</scope>
    <source>
        <strain evidence="8 9">EAF2021</strain>
    </source>
</reference>
<proteinExistence type="predicted"/>
<feature type="domain" description="HTH myb-type" evidence="7">
    <location>
        <begin position="91"/>
        <end position="137"/>
    </location>
</feature>
<dbReference type="InterPro" id="IPR009057">
    <property type="entry name" value="Homeodomain-like_sf"/>
</dbReference>
<name>A0ABR2JNS1_9EUKA</name>
<dbReference type="PANTHER" id="PTHR46621">
    <property type="entry name" value="SNRNA-ACTIVATING PROTEIN COMPLEX SUBUNIT 4"/>
    <property type="match status" value="1"/>
</dbReference>
<dbReference type="InterPro" id="IPR001005">
    <property type="entry name" value="SANT/Myb"/>
</dbReference>
<keyword evidence="9" id="KW-1185">Reference proteome</keyword>
<dbReference type="PANTHER" id="PTHR46621:SF1">
    <property type="entry name" value="SNRNA-ACTIVATING PROTEIN COMPLEX SUBUNIT 4"/>
    <property type="match status" value="1"/>
</dbReference>
<dbReference type="Proteomes" id="UP001470230">
    <property type="component" value="Unassembled WGS sequence"/>
</dbReference>
<dbReference type="InterPro" id="IPR051575">
    <property type="entry name" value="Myb-like_DNA-bd"/>
</dbReference>
<keyword evidence="4" id="KW-0539">Nucleus</keyword>
<evidence type="ECO:0000313" key="9">
    <source>
        <dbReference type="Proteomes" id="UP001470230"/>
    </source>
</evidence>
<dbReference type="Pfam" id="PF13921">
    <property type="entry name" value="Myb_DNA-bind_6"/>
    <property type="match status" value="1"/>
</dbReference>
<dbReference type="SMART" id="SM00717">
    <property type="entry name" value="SANT"/>
    <property type="match status" value="2"/>
</dbReference>
<feature type="domain" description="HTH myb-type" evidence="7">
    <location>
        <begin position="33"/>
        <end position="86"/>
    </location>
</feature>
<accession>A0ABR2JNS1</accession>
<feature type="domain" description="Myb-like" evidence="5">
    <location>
        <begin position="31"/>
        <end position="82"/>
    </location>
</feature>
<dbReference type="Gene3D" id="1.10.10.60">
    <property type="entry name" value="Homeodomain-like"/>
    <property type="match status" value="2"/>
</dbReference>
<feature type="domain" description="SANT" evidence="6">
    <location>
        <begin position="34"/>
        <end position="88"/>
    </location>
</feature>
<organism evidence="8 9">
    <name type="scientific">Tritrichomonas musculus</name>
    <dbReference type="NCBI Taxonomy" id="1915356"/>
    <lineage>
        <taxon>Eukaryota</taxon>
        <taxon>Metamonada</taxon>
        <taxon>Parabasalia</taxon>
        <taxon>Tritrichomonadida</taxon>
        <taxon>Tritrichomonadidae</taxon>
        <taxon>Tritrichomonas</taxon>
    </lineage>
</organism>
<dbReference type="PROSITE" id="PS51294">
    <property type="entry name" value="HTH_MYB"/>
    <property type="match status" value="2"/>
</dbReference>
<keyword evidence="3" id="KW-0804">Transcription</keyword>
<evidence type="ECO:0000256" key="2">
    <source>
        <dbReference type="ARBA" id="ARBA00023125"/>
    </source>
</evidence>
<evidence type="ECO:0000259" key="6">
    <source>
        <dbReference type="PROSITE" id="PS51293"/>
    </source>
</evidence>
<dbReference type="SUPFAM" id="SSF46689">
    <property type="entry name" value="Homeodomain-like"/>
    <property type="match status" value="1"/>
</dbReference>
<dbReference type="InterPro" id="IPR017884">
    <property type="entry name" value="SANT_dom"/>
</dbReference>
<dbReference type="CDD" id="cd00167">
    <property type="entry name" value="SANT"/>
    <property type="match status" value="2"/>
</dbReference>
<evidence type="ECO:0000313" key="8">
    <source>
        <dbReference type="EMBL" id="KAK8880388.1"/>
    </source>
</evidence>
<evidence type="ECO:0008006" key="10">
    <source>
        <dbReference type="Google" id="ProtNLM"/>
    </source>
</evidence>
<dbReference type="PROSITE" id="PS51293">
    <property type="entry name" value="SANT"/>
    <property type="match status" value="1"/>
</dbReference>